<dbReference type="AlphaFoldDB" id="A0A151RRB9"/>
<dbReference type="InterPro" id="IPR040256">
    <property type="entry name" value="At4g02000-like"/>
</dbReference>
<dbReference type="PANTHER" id="PTHR31286:SF153">
    <property type="entry name" value="DUF4283 DOMAIN PROTEIN"/>
    <property type="match status" value="1"/>
</dbReference>
<evidence type="ECO:0000313" key="2">
    <source>
        <dbReference type="EMBL" id="KYP45091.1"/>
    </source>
</evidence>
<evidence type="ECO:0000313" key="3">
    <source>
        <dbReference type="Proteomes" id="UP000075243"/>
    </source>
</evidence>
<dbReference type="Gramene" id="C.cajan_29578.t">
    <property type="protein sequence ID" value="C.cajan_29578.t.cds1"/>
    <property type="gene ID" value="C.cajan_29578"/>
</dbReference>
<dbReference type="InterPro" id="IPR025836">
    <property type="entry name" value="Zn_knuckle_CX2CX4HX4C"/>
</dbReference>
<organism evidence="2 3">
    <name type="scientific">Cajanus cajan</name>
    <name type="common">Pigeon pea</name>
    <name type="synonym">Cajanus indicus</name>
    <dbReference type="NCBI Taxonomy" id="3821"/>
    <lineage>
        <taxon>Eukaryota</taxon>
        <taxon>Viridiplantae</taxon>
        <taxon>Streptophyta</taxon>
        <taxon>Embryophyta</taxon>
        <taxon>Tracheophyta</taxon>
        <taxon>Spermatophyta</taxon>
        <taxon>Magnoliopsida</taxon>
        <taxon>eudicotyledons</taxon>
        <taxon>Gunneridae</taxon>
        <taxon>Pentapetalae</taxon>
        <taxon>rosids</taxon>
        <taxon>fabids</taxon>
        <taxon>Fabales</taxon>
        <taxon>Fabaceae</taxon>
        <taxon>Papilionoideae</taxon>
        <taxon>50 kb inversion clade</taxon>
        <taxon>NPAAA clade</taxon>
        <taxon>indigoferoid/millettioid clade</taxon>
        <taxon>Phaseoleae</taxon>
        <taxon>Cajanus</taxon>
    </lineage>
</organism>
<dbReference type="PANTHER" id="PTHR31286">
    <property type="entry name" value="GLYCINE-RICH CELL WALL STRUCTURAL PROTEIN 1.8-LIKE"/>
    <property type="match status" value="1"/>
</dbReference>
<keyword evidence="3" id="KW-1185">Reference proteome</keyword>
<protein>
    <recommendedName>
        <fullName evidence="1">Zinc knuckle CX2CX4HX4C domain-containing protein</fullName>
    </recommendedName>
</protein>
<feature type="domain" description="Zinc knuckle CX2CX4HX4C" evidence="1">
    <location>
        <begin position="87"/>
        <end position="135"/>
    </location>
</feature>
<dbReference type="EMBL" id="KQ483602">
    <property type="protein sequence ID" value="KYP45091.1"/>
    <property type="molecule type" value="Genomic_DNA"/>
</dbReference>
<accession>A0A151RRB9</accession>
<dbReference type="Proteomes" id="UP000075243">
    <property type="component" value="Unassembled WGS sequence"/>
</dbReference>
<dbReference type="OMA" id="TIWADIR"/>
<proteinExistence type="predicted"/>
<name>A0A151RRB9_CAJCA</name>
<reference evidence="2" key="1">
    <citation type="journal article" date="2012" name="Nat. Biotechnol.">
        <title>Draft genome sequence of pigeonpea (Cajanus cajan), an orphan legume crop of resource-poor farmers.</title>
        <authorList>
            <person name="Varshney R.K."/>
            <person name="Chen W."/>
            <person name="Li Y."/>
            <person name="Bharti A.K."/>
            <person name="Saxena R.K."/>
            <person name="Schlueter J.A."/>
            <person name="Donoghue M.T."/>
            <person name="Azam S."/>
            <person name="Fan G."/>
            <person name="Whaley A.M."/>
            <person name="Farmer A.D."/>
            <person name="Sheridan J."/>
            <person name="Iwata A."/>
            <person name="Tuteja R."/>
            <person name="Penmetsa R.V."/>
            <person name="Wu W."/>
            <person name="Upadhyaya H.D."/>
            <person name="Yang S.P."/>
            <person name="Shah T."/>
            <person name="Saxena K.B."/>
            <person name="Michael T."/>
            <person name="McCombie W.R."/>
            <person name="Yang B."/>
            <person name="Zhang G."/>
            <person name="Yang H."/>
            <person name="Wang J."/>
            <person name="Spillane C."/>
            <person name="Cook D.R."/>
            <person name="May G.D."/>
            <person name="Xu X."/>
            <person name="Jackson S.A."/>
        </authorList>
    </citation>
    <scope>NUCLEOTIDE SEQUENCE [LARGE SCALE GENOMIC DNA]</scope>
</reference>
<dbReference type="Pfam" id="PF14392">
    <property type="entry name" value="zf-CCHC_4"/>
    <property type="match status" value="1"/>
</dbReference>
<gene>
    <name evidence="2" type="ORF">KK1_033373</name>
</gene>
<evidence type="ECO:0000259" key="1">
    <source>
        <dbReference type="Pfam" id="PF14392"/>
    </source>
</evidence>
<sequence>MQRILKGGPWSFDCHLLILSTIKKGNILSQVPLYTVPFWVQVHLLPVGFMSLIVGQSIANYIGEFLDYDVKNSSDLWRSFMRIRVLIDVKKPLKKAKRIKKPDGEATVVFFKYERLGTYYFFCGLLGHTDKNCDKLFNMEQDDGQREWGPYLRADPRGATRGSVGYVQKIQIAGMRQSRNLT</sequence>